<dbReference type="InterPro" id="IPR039420">
    <property type="entry name" value="WalR-like"/>
</dbReference>
<gene>
    <name evidence="8" type="ORF">ICT70_05270</name>
</gene>
<dbReference type="Gene3D" id="1.10.10.10">
    <property type="entry name" value="Winged helix-like DNA-binding domain superfamily/Winged helix DNA-binding domain"/>
    <property type="match status" value="1"/>
</dbReference>
<dbReference type="InterPro" id="IPR016032">
    <property type="entry name" value="Sig_transdc_resp-reg_C-effctor"/>
</dbReference>
<protein>
    <submittedName>
        <fullName evidence="8">Response regulator transcription factor</fullName>
    </submittedName>
</protein>
<dbReference type="Proteomes" id="UP000632828">
    <property type="component" value="Unassembled WGS sequence"/>
</dbReference>
<dbReference type="SMART" id="SM00448">
    <property type="entry name" value="REC"/>
    <property type="match status" value="1"/>
</dbReference>
<name>A0A8J6UNU3_9BACT</name>
<dbReference type="Gene3D" id="6.10.250.690">
    <property type="match status" value="1"/>
</dbReference>
<dbReference type="Pfam" id="PF00486">
    <property type="entry name" value="Trans_reg_C"/>
    <property type="match status" value="1"/>
</dbReference>
<dbReference type="CDD" id="cd00383">
    <property type="entry name" value="trans_reg_C"/>
    <property type="match status" value="1"/>
</dbReference>
<dbReference type="GO" id="GO:0005829">
    <property type="term" value="C:cytosol"/>
    <property type="evidence" value="ECO:0007669"/>
    <property type="project" value="TreeGrafter"/>
</dbReference>
<dbReference type="InterPro" id="IPR011006">
    <property type="entry name" value="CheY-like_superfamily"/>
</dbReference>
<feature type="domain" description="OmpR/PhoB-type" evidence="7">
    <location>
        <begin position="131"/>
        <end position="231"/>
    </location>
</feature>
<proteinExistence type="predicted"/>
<dbReference type="GO" id="GO:0032993">
    <property type="term" value="C:protein-DNA complex"/>
    <property type="evidence" value="ECO:0007669"/>
    <property type="project" value="TreeGrafter"/>
</dbReference>
<evidence type="ECO:0000259" key="6">
    <source>
        <dbReference type="PROSITE" id="PS50110"/>
    </source>
</evidence>
<dbReference type="CDD" id="cd17574">
    <property type="entry name" value="REC_OmpR"/>
    <property type="match status" value="1"/>
</dbReference>
<dbReference type="PROSITE" id="PS51755">
    <property type="entry name" value="OMPR_PHOB"/>
    <property type="match status" value="1"/>
</dbReference>
<dbReference type="PROSITE" id="PS50110">
    <property type="entry name" value="RESPONSE_REGULATORY"/>
    <property type="match status" value="1"/>
</dbReference>
<dbReference type="SMART" id="SM00862">
    <property type="entry name" value="Trans_reg_C"/>
    <property type="match status" value="1"/>
</dbReference>
<feature type="DNA-binding region" description="OmpR/PhoB-type" evidence="5">
    <location>
        <begin position="131"/>
        <end position="231"/>
    </location>
</feature>
<dbReference type="AlphaFoldDB" id="A0A8J6UNU3"/>
<dbReference type="Pfam" id="PF00072">
    <property type="entry name" value="Response_reg"/>
    <property type="match status" value="1"/>
</dbReference>
<dbReference type="Gene3D" id="3.40.50.2300">
    <property type="match status" value="1"/>
</dbReference>
<keyword evidence="2" id="KW-0902">Two-component regulatory system</keyword>
<keyword evidence="9" id="KW-1185">Reference proteome</keyword>
<dbReference type="PANTHER" id="PTHR48111">
    <property type="entry name" value="REGULATOR OF RPOS"/>
    <property type="match status" value="1"/>
</dbReference>
<reference evidence="8" key="1">
    <citation type="submission" date="2020-09" db="EMBL/GenBank/DDBJ databases">
        <title>Pelobacter alkaliphilus sp. nov., a novel anaerobic arsenate-reducing bacterium from terrestrial mud volcano.</title>
        <authorList>
            <person name="Khomyakova M.A."/>
            <person name="Merkel A.Y."/>
            <person name="Slobodkin A.I."/>
        </authorList>
    </citation>
    <scope>NUCLEOTIDE SEQUENCE</scope>
    <source>
        <strain evidence="8">M08fum</strain>
    </source>
</reference>
<evidence type="ECO:0000256" key="2">
    <source>
        <dbReference type="ARBA" id="ARBA00023012"/>
    </source>
</evidence>
<dbReference type="GO" id="GO:0000156">
    <property type="term" value="F:phosphorelay response regulator activity"/>
    <property type="evidence" value="ECO:0007669"/>
    <property type="project" value="TreeGrafter"/>
</dbReference>
<evidence type="ECO:0000313" key="9">
    <source>
        <dbReference type="Proteomes" id="UP000632828"/>
    </source>
</evidence>
<dbReference type="InterPro" id="IPR001789">
    <property type="entry name" value="Sig_transdc_resp-reg_receiver"/>
</dbReference>
<evidence type="ECO:0000256" key="3">
    <source>
        <dbReference type="ARBA" id="ARBA00023125"/>
    </source>
</evidence>
<evidence type="ECO:0000256" key="1">
    <source>
        <dbReference type="ARBA" id="ARBA00022553"/>
    </source>
</evidence>
<evidence type="ECO:0000313" key="8">
    <source>
        <dbReference type="EMBL" id="MBD1400079.1"/>
    </source>
</evidence>
<feature type="domain" description="Response regulatory" evidence="6">
    <location>
        <begin position="8"/>
        <end position="122"/>
    </location>
</feature>
<dbReference type="PANTHER" id="PTHR48111:SF40">
    <property type="entry name" value="PHOSPHATE REGULON TRANSCRIPTIONAL REGULATORY PROTEIN PHOB"/>
    <property type="match status" value="1"/>
</dbReference>
<sequence>MSNSEKTTLLAVDDDADIRTVLKANLGLHGFNVITAADLTAARNIIKSTVPALIILDLTLPDGDGLDYCEEVKAIHPQIPVIMLTARDKLQDKIIGLETGADDYVVKPFETCELLARIRARLRQTPATEPARTICAGDLLVDIGNHQVTLRGESVALTPKQFQLLTFLVENRGRLVTREEIRRTLWKDSPIYSWSRVIDVHIQHLRQKLEDDAAAPKFIVTVLGQGYRFEG</sequence>
<dbReference type="SUPFAM" id="SSF52172">
    <property type="entry name" value="CheY-like"/>
    <property type="match status" value="1"/>
</dbReference>
<keyword evidence="3 5" id="KW-0238">DNA-binding</keyword>
<dbReference type="GO" id="GO:0000976">
    <property type="term" value="F:transcription cis-regulatory region binding"/>
    <property type="evidence" value="ECO:0007669"/>
    <property type="project" value="TreeGrafter"/>
</dbReference>
<keyword evidence="1 4" id="KW-0597">Phosphoprotein</keyword>
<organism evidence="8 9">
    <name type="scientific">Pelovirga terrestris</name>
    <dbReference type="NCBI Taxonomy" id="2771352"/>
    <lineage>
        <taxon>Bacteria</taxon>
        <taxon>Pseudomonadati</taxon>
        <taxon>Thermodesulfobacteriota</taxon>
        <taxon>Desulfuromonadia</taxon>
        <taxon>Geobacterales</taxon>
        <taxon>Geobacteraceae</taxon>
        <taxon>Pelovirga</taxon>
    </lineage>
</organism>
<evidence type="ECO:0000259" key="7">
    <source>
        <dbReference type="PROSITE" id="PS51755"/>
    </source>
</evidence>
<dbReference type="InterPro" id="IPR036388">
    <property type="entry name" value="WH-like_DNA-bd_sf"/>
</dbReference>
<evidence type="ECO:0000256" key="5">
    <source>
        <dbReference type="PROSITE-ProRule" id="PRU01091"/>
    </source>
</evidence>
<evidence type="ECO:0000256" key="4">
    <source>
        <dbReference type="PROSITE-ProRule" id="PRU00169"/>
    </source>
</evidence>
<dbReference type="EMBL" id="JACWUN010000004">
    <property type="protein sequence ID" value="MBD1400079.1"/>
    <property type="molecule type" value="Genomic_DNA"/>
</dbReference>
<dbReference type="InterPro" id="IPR001867">
    <property type="entry name" value="OmpR/PhoB-type_DNA-bd"/>
</dbReference>
<dbReference type="SUPFAM" id="SSF46894">
    <property type="entry name" value="C-terminal effector domain of the bipartite response regulators"/>
    <property type="match status" value="1"/>
</dbReference>
<accession>A0A8J6UNU3</accession>
<comment type="caution">
    <text evidence="8">The sequence shown here is derived from an EMBL/GenBank/DDBJ whole genome shotgun (WGS) entry which is preliminary data.</text>
</comment>
<dbReference type="RefSeq" id="WP_191154345.1">
    <property type="nucleotide sequence ID" value="NZ_JACWUN010000004.1"/>
</dbReference>
<dbReference type="GO" id="GO:0006355">
    <property type="term" value="P:regulation of DNA-templated transcription"/>
    <property type="evidence" value="ECO:0007669"/>
    <property type="project" value="InterPro"/>
</dbReference>
<feature type="modified residue" description="4-aspartylphosphate" evidence="4">
    <location>
        <position position="57"/>
    </location>
</feature>